<evidence type="ECO:0000256" key="1">
    <source>
        <dbReference type="SAM" id="Coils"/>
    </source>
</evidence>
<protein>
    <recommendedName>
        <fullName evidence="2">G-patch domain-containing protein</fullName>
    </recommendedName>
</protein>
<dbReference type="InterPro" id="IPR000467">
    <property type="entry name" value="G_patch_dom"/>
</dbReference>
<proteinExistence type="predicted"/>
<dbReference type="GO" id="GO:0000390">
    <property type="term" value="P:spliceosomal complex disassembly"/>
    <property type="evidence" value="ECO:0007669"/>
    <property type="project" value="InterPro"/>
</dbReference>
<dbReference type="OrthoDB" id="4822at2759"/>
<evidence type="ECO:0000313" key="3">
    <source>
        <dbReference type="EMBL" id="SSD59372.1"/>
    </source>
</evidence>
<keyword evidence="4" id="KW-1185">Reference proteome</keyword>
<dbReference type="PROSITE" id="PS50174">
    <property type="entry name" value="G_PATCH"/>
    <property type="match status" value="1"/>
</dbReference>
<dbReference type="GO" id="GO:0071008">
    <property type="term" value="C:U2-type post-mRNA release spliceosomal complex"/>
    <property type="evidence" value="ECO:0007669"/>
    <property type="project" value="TreeGrafter"/>
</dbReference>
<gene>
    <name evidence="3" type="ORF">SCODWIG_01133</name>
</gene>
<feature type="coiled-coil region" evidence="1">
    <location>
        <begin position="118"/>
        <end position="178"/>
    </location>
</feature>
<dbReference type="AlphaFoldDB" id="A0A376B431"/>
<organism evidence="3 4">
    <name type="scientific">Saccharomycodes ludwigii</name>
    <dbReference type="NCBI Taxonomy" id="36035"/>
    <lineage>
        <taxon>Eukaryota</taxon>
        <taxon>Fungi</taxon>
        <taxon>Dikarya</taxon>
        <taxon>Ascomycota</taxon>
        <taxon>Saccharomycotina</taxon>
        <taxon>Saccharomycetes</taxon>
        <taxon>Saccharomycodales</taxon>
        <taxon>Saccharomycodaceae</taxon>
        <taxon>Saccharomycodes</taxon>
    </lineage>
</organism>
<name>A0A376B431_9ASCO</name>
<accession>A0A376B431</accession>
<keyword evidence="1" id="KW-0175">Coiled coil</keyword>
<dbReference type="SMART" id="SM00443">
    <property type="entry name" value="G_patch"/>
    <property type="match status" value="1"/>
</dbReference>
<dbReference type="GO" id="GO:0003676">
    <property type="term" value="F:nucleic acid binding"/>
    <property type="evidence" value="ECO:0007669"/>
    <property type="project" value="InterPro"/>
</dbReference>
<dbReference type="Pfam" id="PF01585">
    <property type="entry name" value="G-patch"/>
    <property type="match status" value="1"/>
</dbReference>
<evidence type="ECO:0000313" key="4">
    <source>
        <dbReference type="Proteomes" id="UP000262825"/>
    </source>
</evidence>
<evidence type="ECO:0000259" key="2">
    <source>
        <dbReference type="PROSITE" id="PS50174"/>
    </source>
</evidence>
<dbReference type="InterPro" id="IPR045211">
    <property type="entry name" value="TFP11/STIP/Ntr1"/>
</dbReference>
<dbReference type="VEuPathDB" id="FungiDB:SCODWIG_01133"/>
<sequence>MNSFSWTDPDNSTKNKLVNLKNNNNDNDLKTMGLESKYGVGAKLLMKMGYVAGNGLGKHSDGIVTPVETVKRVKGVGLGMFTAKNDYLEGESESESESESDEELIIHGIEFKSGEVLKSAHEQEFEHIKSKLKELKVSNERLENINSIIELKSLYFKLNTLKNRITKFEQQESQELQNKAVITKKKEILQRIKNIDILDELYNQKLITDIIITEVFTPWQKDDLLLYIFNMMLSNDKANIHELDYLLYPNNQILKFMNHCLNCKNIEDGNMLKLQTKLYQLLSPTIEDILKKFLTTKSNKEISLVITLLLDYENVLKFISTTGNHTGNYCYYNYLVNKYITPRIRDVIFREWNILEDTYTLSTWFKDFQIIIPEAQYSILSDTIVDKFVAYLDNWYHRDPLLPTQVLELIENVCASGSNNINVAKILNEHKFIENKFLKQVYRKYFDLNADLLNDEKLSLYFFAKLKECQPILKYGDFYDLIIYHCLNEIAQYAYIWFIYQGEDFYDKGVTWCKWILDLVPDDIDVKNENKLKEIHLWLANPSVDKIIYSEQLNFEGLSLLNTSNTNTTSTTEYNIENIPLIRIKPTFKEVVEDYCEEHGRILQRSTETYFFRENHGGTSSTKMYPLYYITSFTNTTTSKKKRIKCFISNNDCLWINYDQDPDHYKKVFLYELESDFF</sequence>
<reference evidence="4" key="1">
    <citation type="submission" date="2018-06" db="EMBL/GenBank/DDBJ databases">
        <authorList>
            <person name="Guldener U."/>
        </authorList>
    </citation>
    <scope>NUCLEOTIDE SEQUENCE [LARGE SCALE GENOMIC DNA]</scope>
    <source>
        <strain evidence="4">UTAD17</strain>
    </source>
</reference>
<feature type="domain" description="G-patch" evidence="2">
    <location>
        <begin position="37"/>
        <end position="83"/>
    </location>
</feature>
<dbReference type="PANTHER" id="PTHR23329:SF1">
    <property type="entry name" value="TUFTELIN-INTERACTING PROTEIN 11"/>
    <property type="match status" value="1"/>
</dbReference>
<dbReference type="EMBL" id="UFAJ01000131">
    <property type="protein sequence ID" value="SSD59372.1"/>
    <property type="molecule type" value="Genomic_DNA"/>
</dbReference>
<dbReference type="Proteomes" id="UP000262825">
    <property type="component" value="Unassembled WGS sequence"/>
</dbReference>
<dbReference type="PANTHER" id="PTHR23329">
    <property type="entry name" value="TUFTELIN-INTERACTING PROTEIN 11-RELATED"/>
    <property type="match status" value="1"/>
</dbReference>